<accession>A0A9Q1R424</accession>
<gene>
    <name evidence="1" type="ORF">K7X08_026321</name>
</gene>
<dbReference type="OrthoDB" id="1325352at2759"/>
<protein>
    <submittedName>
        <fullName evidence="1">Uncharacterized protein</fullName>
    </submittedName>
</protein>
<evidence type="ECO:0000313" key="2">
    <source>
        <dbReference type="Proteomes" id="UP001152561"/>
    </source>
</evidence>
<dbReference type="EMBL" id="JAJAGQ010000016">
    <property type="protein sequence ID" value="KAJ8539932.1"/>
    <property type="molecule type" value="Genomic_DNA"/>
</dbReference>
<organism evidence="1 2">
    <name type="scientific">Anisodus acutangulus</name>
    <dbReference type="NCBI Taxonomy" id="402998"/>
    <lineage>
        <taxon>Eukaryota</taxon>
        <taxon>Viridiplantae</taxon>
        <taxon>Streptophyta</taxon>
        <taxon>Embryophyta</taxon>
        <taxon>Tracheophyta</taxon>
        <taxon>Spermatophyta</taxon>
        <taxon>Magnoliopsida</taxon>
        <taxon>eudicotyledons</taxon>
        <taxon>Gunneridae</taxon>
        <taxon>Pentapetalae</taxon>
        <taxon>asterids</taxon>
        <taxon>lamiids</taxon>
        <taxon>Solanales</taxon>
        <taxon>Solanaceae</taxon>
        <taxon>Solanoideae</taxon>
        <taxon>Hyoscyameae</taxon>
        <taxon>Anisodus</taxon>
    </lineage>
</organism>
<evidence type="ECO:0000313" key="1">
    <source>
        <dbReference type="EMBL" id="KAJ8539932.1"/>
    </source>
</evidence>
<comment type="caution">
    <text evidence="1">The sequence shown here is derived from an EMBL/GenBank/DDBJ whole genome shotgun (WGS) entry which is preliminary data.</text>
</comment>
<dbReference type="AlphaFoldDB" id="A0A9Q1R424"/>
<keyword evidence="2" id="KW-1185">Reference proteome</keyword>
<dbReference type="Proteomes" id="UP001152561">
    <property type="component" value="Unassembled WGS sequence"/>
</dbReference>
<sequence length="148" mass="16258">MVRTRKNMQWSLYFVHRLTALLEKYELAETSDELIGDTEMALHDICSIQDSTEESIEKKGHGQRITPVEHDIQQGTKLTRDVGIQVDLVVLEEIESSATDGTPTTIEIVATGHPPTGEGDLIEAVDASGFILEDPAAPMIDAQDRSSP</sequence>
<proteinExistence type="predicted"/>
<name>A0A9Q1R424_9SOLA</name>
<reference evidence="2" key="1">
    <citation type="journal article" date="2023" name="Proc. Natl. Acad. Sci. U.S.A.">
        <title>Genomic and structural basis for evolution of tropane alkaloid biosynthesis.</title>
        <authorList>
            <person name="Wanga Y.-J."/>
            <person name="Taina T."/>
            <person name="Yua J.-Y."/>
            <person name="Lia J."/>
            <person name="Xua B."/>
            <person name="Chenc J."/>
            <person name="D'Auriad J.C."/>
            <person name="Huanga J.-P."/>
            <person name="Huanga S.-X."/>
        </authorList>
    </citation>
    <scope>NUCLEOTIDE SEQUENCE [LARGE SCALE GENOMIC DNA]</scope>
    <source>
        <strain evidence="2">cv. KIB-2019</strain>
    </source>
</reference>